<dbReference type="InterPro" id="IPR013098">
    <property type="entry name" value="Ig_I-set"/>
</dbReference>
<reference evidence="5 6" key="1">
    <citation type="submission" date="2022-05" db="EMBL/GenBank/DDBJ databases">
        <authorList>
            <consortium name="Genoscope - CEA"/>
            <person name="William W."/>
        </authorList>
    </citation>
    <scope>NUCLEOTIDE SEQUENCE [LARGE SCALE GENOMIC DNA]</scope>
</reference>
<evidence type="ECO:0000256" key="2">
    <source>
        <dbReference type="SAM" id="Phobius"/>
    </source>
</evidence>
<keyword evidence="2" id="KW-1133">Transmembrane helix</keyword>
<evidence type="ECO:0000259" key="4">
    <source>
        <dbReference type="PROSITE" id="PS50835"/>
    </source>
</evidence>
<dbReference type="InterPro" id="IPR036179">
    <property type="entry name" value="Ig-like_dom_sf"/>
</dbReference>
<dbReference type="PROSITE" id="PS50835">
    <property type="entry name" value="IG_LIKE"/>
    <property type="match status" value="1"/>
</dbReference>
<evidence type="ECO:0000313" key="6">
    <source>
        <dbReference type="Proteomes" id="UP001159428"/>
    </source>
</evidence>
<dbReference type="InterPro" id="IPR013783">
    <property type="entry name" value="Ig-like_fold"/>
</dbReference>
<protein>
    <recommendedName>
        <fullName evidence="4">Ig-like domain-containing protein</fullName>
    </recommendedName>
</protein>
<dbReference type="PANTHER" id="PTHR45889">
    <property type="entry name" value="IG-LIKE DOMAIN-CONTAINING PROTEIN"/>
    <property type="match status" value="1"/>
</dbReference>
<dbReference type="PANTHER" id="PTHR45889:SF8">
    <property type="entry name" value="IG-LIKE DOMAIN-CONTAINING PROTEIN"/>
    <property type="match status" value="1"/>
</dbReference>
<evidence type="ECO:0000256" key="3">
    <source>
        <dbReference type="SAM" id="SignalP"/>
    </source>
</evidence>
<dbReference type="SUPFAM" id="SSF48726">
    <property type="entry name" value="Immunoglobulin"/>
    <property type="match status" value="2"/>
</dbReference>
<dbReference type="SMART" id="SM00409">
    <property type="entry name" value="IG"/>
    <property type="match status" value="2"/>
</dbReference>
<feature type="chain" id="PRO_5043897321" description="Ig-like domain-containing protein" evidence="3">
    <location>
        <begin position="22"/>
        <end position="360"/>
    </location>
</feature>
<keyword evidence="2" id="KW-0812">Transmembrane</keyword>
<dbReference type="AlphaFoldDB" id="A0AAU9Y1Q7"/>
<organism evidence="5 6">
    <name type="scientific">Pocillopora meandrina</name>
    <dbReference type="NCBI Taxonomy" id="46732"/>
    <lineage>
        <taxon>Eukaryota</taxon>
        <taxon>Metazoa</taxon>
        <taxon>Cnidaria</taxon>
        <taxon>Anthozoa</taxon>
        <taxon>Hexacorallia</taxon>
        <taxon>Scleractinia</taxon>
        <taxon>Astrocoeniina</taxon>
        <taxon>Pocilloporidae</taxon>
        <taxon>Pocillopora</taxon>
    </lineage>
</organism>
<comment type="caution">
    <text evidence="5">The sequence shown here is derived from an EMBL/GenBank/DDBJ whole genome shotgun (WGS) entry which is preliminary data.</text>
</comment>
<keyword evidence="2" id="KW-0472">Membrane</keyword>
<feature type="signal peptide" evidence="3">
    <location>
        <begin position="1"/>
        <end position="21"/>
    </location>
</feature>
<dbReference type="InterPro" id="IPR003599">
    <property type="entry name" value="Ig_sub"/>
</dbReference>
<feature type="region of interest" description="Disordered" evidence="1">
    <location>
        <begin position="241"/>
        <end position="288"/>
    </location>
</feature>
<proteinExistence type="predicted"/>
<name>A0AAU9Y1Q7_9CNID</name>
<feature type="compositionally biased region" description="Polar residues" evidence="1">
    <location>
        <begin position="268"/>
        <end position="282"/>
    </location>
</feature>
<feature type="transmembrane region" description="Helical" evidence="2">
    <location>
        <begin position="294"/>
        <end position="321"/>
    </location>
</feature>
<accession>A0AAU9Y1Q7</accession>
<keyword evidence="3" id="KW-0732">Signal</keyword>
<dbReference type="Proteomes" id="UP001159428">
    <property type="component" value="Unassembled WGS sequence"/>
</dbReference>
<dbReference type="EMBL" id="CALNXJ010000119">
    <property type="protein sequence ID" value="CAH3165571.1"/>
    <property type="molecule type" value="Genomic_DNA"/>
</dbReference>
<dbReference type="Pfam" id="PF07679">
    <property type="entry name" value="I-set"/>
    <property type="match status" value="1"/>
</dbReference>
<gene>
    <name evidence="5" type="ORF">PMEA_00003555</name>
</gene>
<evidence type="ECO:0000256" key="1">
    <source>
        <dbReference type="SAM" id="MobiDB-lite"/>
    </source>
</evidence>
<dbReference type="Gene3D" id="2.60.40.10">
    <property type="entry name" value="Immunoglobulins"/>
    <property type="match status" value="2"/>
</dbReference>
<feature type="domain" description="Ig-like" evidence="4">
    <location>
        <begin position="134"/>
        <end position="220"/>
    </location>
</feature>
<dbReference type="InterPro" id="IPR007110">
    <property type="entry name" value="Ig-like_dom"/>
</dbReference>
<evidence type="ECO:0000313" key="5">
    <source>
        <dbReference type="EMBL" id="CAH3165571.1"/>
    </source>
</evidence>
<keyword evidence="6" id="KW-1185">Reference proteome</keyword>
<sequence length="360" mass="40513">MGHQIFFFYVTFITLVAFSSGAELQVTVKVYERFLLACPSFSDRGNVREIKWYRCSPRNNDCDNEWMNFLIAYVDSMNETEADKPNFDVYENGTLVIKMVQPTDDGVMFICSAEKYYARRIPITTVLNIAQDPPKLIPECPRSIHVIKGMDLHMDALVQSYPYPWVTWSHNGRLLENTSNVASETRLKICNVTANQDGRYSCYAENIFGHDIFTVDVKVQEESCTPTQTLPCGIKKVTTSPALETQRPSTSPTPKTPRPLASPPLKTQRPTASSSQKTQKPSASPPLRKEDGKVLNWLTLIFVVLLVIAHGFTIGLLYFLLSKIKSIQDRVNGFESPVLYKNVVGNQDVLELNGGDEQGK</sequence>